<evidence type="ECO:0000259" key="2">
    <source>
        <dbReference type="Pfam" id="PF04389"/>
    </source>
</evidence>
<dbReference type="Gene3D" id="3.40.630.10">
    <property type="entry name" value="Zn peptidases"/>
    <property type="match status" value="1"/>
</dbReference>
<keyword evidence="1" id="KW-0732">Signal</keyword>
<evidence type="ECO:0000256" key="1">
    <source>
        <dbReference type="SAM" id="SignalP"/>
    </source>
</evidence>
<dbReference type="Pfam" id="PF04389">
    <property type="entry name" value="Peptidase_M28"/>
    <property type="match status" value="1"/>
</dbReference>
<dbReference type="SUPFAM" id="SSF53187">
    <property type="entry name" value="Zn-dependent exopeptidases"/>
    <property type="match status" value="1"/>
</dbReference>
<organism evidence="3 4">
    <name type="scientific">Pontixanthobacter aquaemixtae</name>
    <dbReference type="NCBI Taxonomy" id="1958940"/>
    <lineage>
        <taxon>Bacteria</taxon>
        <taxon>Pseudomonadati</taxon>
        <taxon>Pseudomonadota</taxon>
        <taxon>Alphaproteobacteria</taxon>
        <taxon>Sphingomonadales</taxon>
        <taxon>Erythrobacteraceae</taxon>
        <taxon>Pontixanthobacter</taxon>
    </lineage>
</organism>
<dbReference type="EMBL" id="WTYX01000001">
    <property type="protein sequence ID" value="MXO90253.1"/>
    <property type="molecule type" value="Genomic_DNA"/>
</dbReference>
<proteinExistence type="predicted"/>
<dbReference type="Proteomes" id="UP000442714">
    <property type="component" value="Unassembled WGS sequence"/>
</dbReference>
<keyword evidence="3" id="KW-0378">Hydrolase</keyword>
<accession>A0A844ZR07</accession>
<dbReference type="InterPro" id="IPR007484">
    <property type="entry name" value="Peptidase_M28"/>
</dbReference>
<name>A0A844ZR07_9SPHN</name>
<dbReference type="InterPro" id="IPR045175">
    <property type="entry name" value="M28_fam"/>
</dbReference>
<dbReference type="PANTHER" id="PTHR12147">
    <property type="entry name" value="METALLOPEPTIDASE M28 FAMILY MEMBER"/>
    <property type="match status" value="1"/>
</dbReference>
<dbReference type="GO" id="GO:0008235">
    <property type="term" value="F:metalloexopeptidase activity"/>
    <property type="evidence" value="ECO:0007669"/>
    <property type="project" value="InterPro"/>
</dbReference>
<sequence length="480" mass="52000">MRYLPMLVAAAIAAPVQADDHAAQTDPADSVSEERLRADIDTLVGFGTRHTLSSQTDPARGIGAARKWGEDEFRKVSEACGGCLEVVLPERMVQGRRIPEPTRLVNVVAIQRGSERPNEVLIVQGHIDSRATDAFDFTSDAPGANDDGSGTALTVEAARVLSKKQYPTTIVYALLSGEEQGLYGGRLMADYAEQQGWTVKAVLNNDIVGSSCGSDGYCDAENIRVFSEGPRADLTDTIRASQRRDGGENDSPSRNLSRWLADLADGQEDGLKIRQIWRTDRMGRGGDQIPFLEKGYPAIRFSVAVEDYEHQHQDLRFEDGVTYGDTADEMDFAYLAKATQLNVRAADRLARTPMPPSVTAQAAVRTSTLLEWGHVEGAETYKIWQRRPDQPYWQDEPVLSISASSAPDDEYSLTATMPAEDMTSTTVASGEGFATELIGIRGDDWIFGISSVAADGSMSPVSSAVPAGAFAPIAQEEAAE</sequence>
<reference evidence="3 4" key="1">
    <citation type="submission" date="2019-12" db="EMBL/GenBank/DDBJ databases">
        <title>Genomic-based taxomic classification of the family Erythrobacteraceae.</title>
        <authorList>
            <person name="Xu L."/>
        </authorList>
    </citation>
    <scope>NUCLEOTIDE SEQUENCE [LARGE SCALE GENOMIC DNA]</scope>
    <source>
        <strain evidence="3 4">KCTC 52763</strain>
    </source>
</reference>
<dbReference type="GO" id="GO:0006508">
    <property type="term" value="P:proteolysis"/>
    <property type="evidence" value="ECO:0007669"/>
    <property type="project" value="InterPro"/>
</dbReference>
<comment type="caution">
    <text evidence="3">The sequence shown here is derived from an EMBL/GenBank/DDBJ whole genome shotgun (WGS) entry which is preliminary data.</text>
</comment>
<dbReference type="RefSeq" id="WP_160603729.1">
    <property type="nucleotide sequence ID" value="NZ_WTYX01000001.1"/>
</dbReference>
<feature type="signal peptide" evidence="1">
    <location>
        <begin position="1"/>
        <end position="18"/>
    </location>
</feature>
<dbReference type="PANTHER" id="PTHR12147:SF26">
    <property type="entry name" value="PEPTIDASE M28 DOMAIN-CONTAINING PROTEIN"/>
    <property type="match status" value="1"/>
</dbReference>
<evidence type="ECO:0000313" key="3">
    <source>
        <dbReference type="EMBL" id="MXO90253.1"/>
    </source>
</evidence>
<protein>
    <submittedName>
        <fullName evidence="3">M20/M25/M40 family metallo-hydrolase</fullName>
    </submittedName>
</protein>
<keyword evidence="4" id="KW-1185">Reference proteome</keyword>
<evidence type="ECO:0000313" key="4">
    <source>
        <dbReference type="Proteomes" id="UP000442714"/>
    </source>
</evidence>
<feature type="chain" id="PRO_5032295137" evidence="1">
    <location>
        <begin position="19"/>
        <end position="480"/>
    </location>
</feature>
<dbReference type="AlphaFoldDB" id="A0A844ZR07"/>
<dbReference type="OrthoDB" id="9787436at2"/>
<feature type="domain" description="Peptidase M28" evidence="2">
    <location>
        <begin position="106"/>
        <end position="314"/>
    </location>
</feature>
<gene>
    <name evidence="3" type="ORF">GRI41_05430</name>
</gene>